<feature type="domain" description="Homeobox" evidence="12">
    <location>
        <begin position="23"/>
        <end position="88"/>
    </location>
</feature>
<comment type="caution">
    <text evidence="13">The sequence shown here is derived from an EMBL/GenBank/DDBJ whole genome shotgun (WGS) entry which is preliminary data.</text>
</comment>
<evidence type="ECO:0000256" key="11">
    <source>
        <dbReference type="SAM" id="MobiDB-lite"/>
    </source>
</evidence>
<dbReference type="Pfam" id="PF00046">
    <property type="entry name" value="Homeodomain"/>
    <property type="match status" value="1"/>
</dbReference>
<feature type="region of interest" description="Disordered" evidence="11">
    <location>
        <begin position="225"/>
        <end position="251"/>
    </location>
</feature>
<evidence type="ECO:0000313" key="13">
    <source>
        <dbReference type="EMBL" id="GMN24246.1"/>
    </source>
</evidence>
<dbReference type="InterPro" id="IPR001356">
    <property type="entry name" value="HD"/>
</dbReference>
<keyword evidence="4 9" id="KW-0238">DNA-binding</keyword>
<evidence type="ECO:0000256" key="6">
    <source>
        <dbReference type="ARBA" id="ARBA00023163"/>
    </source>
</evidence>
<dbReference type="PROSITE" id="PS50071">
    <property type="entry name" value="HOMEOBOX_2"/>
    <property type="match status" value="1"/>
</dbReference>
<dbReference type="Proteomes" id="UP001187192">
    <property type="component" value="Unassembled WGS sequence"/>
</dbReference>
<comment type="subcellular location">
    <subcellularLocation>
        <location evidence="1 9 10">Nucleus</location>
    </subcellularLocation>
</comment>
<sequence length="260" mass="28920">MEGDQNGDPSNIISGSSSGTAGAPPASSRWNPTKEQINMLEGLYRQGIRTPSAEQIKQITSRLRAFGHIEGKNVFYWFQNHKARQRQKQKQENMAYINRFLQRSTTQQPIFPPSHHYPSPYVVCGPYYLPVGAQTDHHTGTTFHHQFHPNKIPPSNGTRRISPNGFDVLEKISGAISFEPADHDQEGYYNYNNVNLCNQETLSLFPLSPTGVNTGSCSVDFYAEKPASNESTPSSSSGVEEGCSSAGHDHQPFYDFFSTS</sequence>
<dbReference type="GO" id="GO:0003700">
    <property type="term" value="F:DNA-binding transcription factor activity"/>
    <property type="evidence" value="ECO:0007669"/>
    <property type="project" value="InterPro"/>
</dbReference>
<gene>
    <name evidence="13" type="ORF">TIFTF001_000476</name>
</gene>
<dbReference type="InterPro" id="IPR044555">
    <property type="entry name" value="WUSCHEL-like"/>
</dbReference>
<dbReference type="PANTHER" id="PTHR45940:SF6">
    <property type="entry name" value="WUSCHEL-RELATED HOMEOBOX 2"/>
    <property type="match status" value="1"/>
</dbReference>
<comment type="similarity">
    <text evidence="8">Belongs to the WUS homeobox family.</text>
</comment>
<dbReference type="SUPFAM" id="SSF46689">
    <property type="entry name" value="Homeodomain-like"/>
    <property type="match status" value="1"/>
</dbReference>
<reference evidence="13" key="1">
    <citation type="submission" date="2023-07" db="EMBL/GenBank/DDBJ databases">
        <title>draft genome sequence of fig (Ficus carica).</title>
        <authorList>
            <person name="Takahashi T."/>
            <person name="Nishimura K."/>
        </authorList>
    </citation>
    <scope>NUCLEOTIDE SEQUENCE</scope>
</reference>
<dbReference type="AlphaFoldDB" id="A0AA87ZGE6"/>
<evidence type="ECO:0000256" key="9">
    <source>
        <dbReference type="PROSITE-ProRule" id="PRU00108"/>
    </source>
</evidence>
<dbReference type="GO" id="GO:0099402">
    <property type="term" value="P:plant organ development"/>
    <property type="evidence" value="ECO:0007669"/>
    <property type="project" value="InterPro"/>
</dbReference>
<evidence type="ECO:0000256" key="5">
    <source>
        <dbReference type="ARBA" id="ARBA00023155"/>
    </source>
</evidence>
<keyword evidence="2" id="KW-0217">Developmental protein</keyword>
<dbReference type="GO" id="GO:0005634">
    <property type="term" value="C:nucleus"/>
    <property type="evidence" value="ECO:0007669"/>
    <property type="project" value="UniProtKB-SubCell"/>
</dbReference>
<dbReference type="FunFam" id="1.10.10.60:FF:000146">
    <property type="entry name" value="WUSCHEL-related homeobox 4"/>
    <property type="match status" value="1"/>
</dbReference>
<evidence type="ECO:0000256" key="1">
    <source>
        <dbReference type="ARBA" id="ARBA00004123"/>
    </source>
</evidence>
<evidence type="ECO:0000256" key="3">
    <source>
        <dbReference type="ARBA" id="ARBA00023015"/>
    </source>
</evidence>
<dbReference type="PANTHER" id="PTHR45940">
    <property type="entry name" value="WUSCHEL-RELATED HOMEOBOX 1-RELATED"/>
    <property type="match status" value="1"/>
</dbReference>
<evidence type="ECO:0000256" key="7">
    <source>
        <dbReference type="ARBA" id="ARBA00023242"/>
    </source>
</evidence>
<dbReference type="GO" id="GO:0003677">
    <property type="term" value="F:DNA binding"/>
    <property type="evidence" value="ECO:0007669"/>
    <property type="project" value="UniProtKB-UniRule"/>
</dbReference>
<evidence type="ECO:0000256" key="4">
    <source>
        <dbReference type="ARBA" id="ARBA00023125"/>
    </source>
</evidence>
<feature type="compositionally biased region" description="Low complexity" evidence="11">
    <location>
        <begin position="9"/>
        <end position="28"/>
    </location>
</feature>
<evidence type="ECO:0000256" key="10">
    <source>
        <dbReference type="RuleBase" id="RU000682"/>
    </source>
</evidence>
<protein>
    <recommendedName>
        <fullName evidence="12">Homeobox domain-containing protein</fullName>
    </recommendedName>
</protein>
<dbReference type="Gene3D" id="1.10.10.60">
    <property type="entry name" value="Homeodomain-like"/>
    <property type="match status" value="1"/>
</dbReference>
<organism evidence="13 14">
    <name type="scientific">Ficus carica</name>
    <name type="common">Common fig</name>
    <dbReference type="NCBI Taxonomy" id="3494"/>
    <lineage>
        <taxon>Eukaryota</taxon>
        <taxon>Viridiplantae</taxon>
        <taxon>Streptophyta</taxon>
        <taxon>Embryophyta</taxon>
        <taxon>Tracheophyta</taxon>
        <taxon>Spermatophyta</taxon>
        <taxon>Magnoliopsida</taxon>
        <taxon>eudicotyledons</taxon>
        <taxon>Gunneridae</taxon>
        <taxon>Pentapetalae</taxon>
        <taxon>rosids</taxon>
        <taxon>fabids</taxon>
        <taxon>Rosales</taxon>
        <taxon>Moraceae</taxon>
        <taxon>Ficeae</taxon>
        <taxon>Ficus</taxon>
    </lineage>
</organism>
<dbReference type="SMART" id="SM00389">
    <property type="entry name" value="HOX"/>
    <property type="match status" value="1"/>
</dbReference>
<evidence type="ECO:0000256" key="8">
    <source>
        <dbReference type="ARBA" id="ARBA00024040"/>
    </source>
</evidence>
<keyword evidence="14" id="KW-1185">Reference proteome</keyword>
<name>A0AA87ZGE6_FICCA</name>
<accession>A0AA87ZGE6</accession>
<dbReference type="InterPro" id="IPR009057">
    <property type="entry name" value="Homeodomain-like_sf"/>
</dbReference>
<keyword evidence="7 9" id="KW-0539">Nucleus</keyword>
<dbReference type="EMBL" id="BTGU01000001">
    <property type="protein sequence ID" value="GMN24246.1"/>
    <property type="molecule type" value="Genomic_DNA"/>
</dbReference>
<evidence type="ECO:0000313" key="14">
    <source>
        <dbReference type="Proteomes" id="UP001187192"/>
    </source>
</evidence>
<keyword evidence="5 9" id="KW-0371">Homeobox</keyword>
<evidence type="ECO:0000259" key="12">
    <source>
        <dbReference type="PROSITE" id="PS50071"/>
    </source>
</evidence>
<dbReference type="CDD" id="cd00086">
    <property type="entry name" value="homeodomain"/>
    <property type="match status" value="1"/>
</dbReference>
<keyword evidence="3" id="KW-0805">Transcription regulation</keyword>
<proteinExistence type="inferred from homology"/>
<keyword evidence="6" id="KW-0804">Transcription</keyword>
<feature type="compositionally biased region" description="Low complexity" evidence="11">
    <location>
        <begin position="228"/>
        <end position="245"/>
    </location>
</feature>
<feature type="DNA-binding region" description="Homeobox" evidence="9">
    <location>
        <begin position="25"/>
        <end position="89"/>
    </location>
</feature>
<feature type="region of interest" description="Disordered" evidence="11">
    <location>
        <begin position="1"/>
        <end position="32"/>
    </location>
</feature>
<evidence type="ECO:0000256" key="2">
    <source>
        <dbReference type="ARBA" id="ARBA00022473"/>
    </source>
</evidence>